<evidence type="ECO:0000313" key="1">
    <source>
        <dbReference type="EMBL" id="PIU42452.1"/>
    </source>
</evidence>
<evidence type="ECO:0000313" key="2">
    <source>
        <dbReference type="Proteomes" id="UP000230052"/>
    </source>
</evidence>
<accession>A0A2J0KVE0</accession>
<organism evidence="1 2">
    <name type="scientific">Candidatus Aquitaenariimonas noxiae</name>
    <dbReference type="NCBI Taxonomy" id="1974741"/>
    <lineage>
        <taxon>Bacteria</taxon>
        <taxon>Pseudomonadati</taxon>
        <taxon>Candidatus Omnitrophota</taxon>
        <taxon>Candidatus Aquitaenariimonas</taxon>
    </lineage>
</organism>
<reference evidence="1 2" key="1">
    <citation type="submission" date="2017-09" db="EMBL/GenBank/DDBJ databases">
        <title>Depth-based differentiation of microbial function through sediment-hosted aquifers and enrichment of novel symbionts in the deep terrestrial subsurface.</title>
        <authorList>
            <person name="Probst A.J."/>
            <person name="Ladd B."/>
            <person name="Jarett J.K."/>
            <person name="Geller-Mcgrath D.E."/>
            <person name="Sieber C.M."/>
            <person name="Emerson J.B."/>
            <person name="Anantharaman K."/>
            <person name="Thomas B.C."/>
            <person name="Malmstrom R."/>
            <person name="Stieglmeier M."/>
            <person name="Klingl A."/>
            <person name="Woyke T."/>
            <person name="Ryan C.M."/>
            <person name="Banfield J.F."/>
        </authorList>
    </citation>
    <scope>NUCLEOTIDE SEQUENCE [LARGE SCALE GENOMIC DNA]</scope>
    <source>
        <strain evidence="1">CG07_land_8_20_14_0_80_42_15</strain>
    </source>
</reference>
<dbReference type="Proteomes" id="UP000230052">
    <property type="component" value="Unassembled WGS sequence"/>
</dbReference>
<sequence>MDETAKQYFNQQRHGAIVSKNYVHCPKCNTINLLAPKDIICENEHNKYYHIICQSCKEGFDT</sequence>
<gene>
    <name evidence="1" type="ORF">COS99_00175</name>
</gene>
<comment type="caution">
    <text evidence="1">The sequence shown here is derived from an EMBL/GenBank/DDBJ whole genome shotgun (WGS) entry which is preliminary data.</text>
</comment>
<dbReference type="EMBL" id="PEWV01000003">
    <property type="protein sequence ID" value="PIU42452.1"/>
    <property type="molecule type" value="Genomic_DNA"/>
</dbReference>
<proteinExistence type="predicted"/>
<protein>
    <submittedName>
        <fullName evidence="1">Uncharacterized protein</fullName>
    </submittedName>
</protein>
<name>A0A2J0KVE0_9BACT</name>
<dbReference type="AlphaFoldDB" id="A0A2J0KVE0"/>